<dbReference type="PANTHER" id="PTHR38457">
    <property type="entry name" value="REGULATOR ABRB-RELATED"/>
    <property type="match status" value="1"/>
</dbReference>
<dbReference type="NCBIfam" id="TIGR03082">
    <property type="entry name" value="Gneg_AbrB_dup"/>
    <property type="match status" value="2"/>
</dbReference>
<evidence type="ECO:0000313" key="2">
    <source>
        <dbReference type="EMBL" id="TGA97849.1"/>
    </source>
</evidence>
<organism evidence="2 3">
    <name type="scientific">Sporolactobacillus shoreae</name>
    <dbReference type="NCBI Taxonomy" id="1465501"/>
    <lineage>
        <taxon>Bacteria</taxon>
        <taxon>Bacillati</taxon>
        <taxon>Bacillota</taxon>
        <taxon>Bacilli</taxon>
        <taxon>Bacillales</taxon>
        <taxon>Sporolactobacillaceae</taxon>
        <taxon>Sporolactobacillus</taxon>
    </lineage>
</organism>
<gene>
    <name evidence="2" type="ORF">E4665_10650</name>
</gene>
<reference evidence="2 3" key="1">
    <citation type="journal article" date="2015" name="Int. J. Syst. Evol. Microbiol.">
        <title>Sporolactobacillus shoreae sp. nov. and Sporolactobacillus spathodeae sp. nov., two spore-forming lactic acid bacteria isolated from tree barks in Thailand.</title>
        <authorList>
            <person name="Thamacharoensuk T."/>
            <person name="Kitahara M."/>
            <person name="Ohkuma M."/>
            <person name="Thongchul N."/>
            <person name="Tanasupawat S."/>
        </authorList>
    </citation>
    <scope>NUCLEOTIDE SEQUENCE [LARGE SCALE GENOMIC DNA]</scope>
    <source>
        <strain evidence="2 3">BK92</strain>
    </source>
</reference>
<feature type="transmembrane region" description="Helical" evidence="1">
    <location>
        <begin position="94"/>
        <end position="116"/>
    </location>
</feature>
<keyword evidence="1" id="KW-1133">Transmembrane helix</keyword>
<dbReference type="Pfam" id="PF05145">
    <property type="entry name" value="AbrB"/>
    <property type="match status" value="1"/>
</dbReference>
<dbReference type="InterPro" id="IPR017516">
    <property type="entry name" value="AbrB_dup"/>
</dbReference>
<keyword evidence="3" id="KW-1185">Reference proteome</keyword>
<feature type="transmembrane region" description="Helical" evidence="1">
    <location>
        <begin position="338"/>
        <end position="361"/>
    </location>
</feature>
<dbReference type="PANTHER" id="PTHR38457:SF1">
    <property type="entry name" value="REGULATOR ABRB-RELATED"/>
    <property type="match status" value="1"/>
</dbReference>
<feature type="transmembrane region" description="Helical" evidence="1">
    <location>
        <begin position="281"/>
        <end position="302"/>
    </location>
</feature>
<name>A0A4Z0GMT9_9BACL</name>
<feature type="transmembrane region" description="Helical" evidence="1">
    <location>
        <begin position="160"/>
        <end position="178"/>
    </location>
</feature>
<dbReference type="GO" id="GO:0010468">
    <property type="term" value="P:regulation of gene expression"/>
    <property type="evidence" value="ECO:0007669"/>
    <property type="project" value="InterPro"/>
</dbReference>
<dbReference type="OrthoDB" id="5460360at2"/>
<accession>A0A4Z0GMT9</accession>
<evidence type="ECO:0000256" key="1">
    <source>
        <dbReference type="SAM" id="Phobius"/>
    </source>
</evidence>
<feature type="transmembrane region" description="Helical" evidence="1">
    <location>
        <begin position="12"/>
        <end position="42"/>
    </location>
</feature>
<dbReference type="AlphaFoldDB" id="A0A4Z0GMT9"/>
<evidence type="ECO:0000313" key="3">
    <source>
        <dbReference type="Proteomes" id="UP000298347"/>
    </source>
</evidence>
<comment type="caution">
    <text evidence="2">The sequence shown here is derived from an EMBL/GenBank/DDBJ whole genome shotgun (WGS) entry which is preliminary data.</text>
</comment>
<dbReference type="PIRSF" id="PIRSF038991">
    <property type="entry name" value="Protein_AbrB"/>
    <property type="match status" value="1"/>
</dbReference>
<dbReference type="EMBL" id="SRJD01000011">
    <property type="protein sequence ID" value="TGA97849.1"/>
    <property type="molecule type" value="Genomic_DNA"/>
</dbReference>
<feature type="transmembrane region" description="Helical" evidence="1">
    <location>
        <begin position="247"/>
        <end position="269"/>
    </location>
</feature>
<proteinExistence type="predicted"/>
<dbReference type="InterPro" id="IPR007820">
    <property type="entry name" value="AbrB_fam"/>
</dbReference>
<keyword evidence="1" id="KW-0812">Transmembrane</keyword>
<dbReference type="GO" id="GO:0016020">
    <property type="term" value="C:membrane"/>
    <property type="evidence" value="ECO:0007669"/>
    <property type="project" value="InterPro"/>
</dbReference>
<dbReference type="Proteomes" id="UP000298347">
    <property type="component" value="Unassembled WGS sequence"/>
</dbReference>
<protein>
    <submittedName>
        <fullName evidence="2">AbrB family transcriptional regulator</fullName>
    </submittedName>
</protein>
<sequence>MKPNFRLGLSNLVFIVISGIGGLILSLTGLSIGWMIGTLIVAGTLSLLNPKLIAGLHREKGLESYWLKTGQLLLGIEIGQQINLSVIHVLDKGWLTITVTTLISIVLSLASGMVLFRFSRTDMITSLYGTTPGGLSSMLGIAADVGANVAVVSIIQTMRVILVESTIPFIVSVWSGLGNGTADAAGSVETLSPVTVAGLIFIVVLAASFALLGKKIHLPAPWLLGSMIGVGIAQALAGLIAGSNLPIWWPHNLIIIAQLMIGASVGARLNRRMFAGVARTVVMGLIGSLGLMAAMFLCALLVSDFTGIDTITSILAFSPGGIDVMAVTSVVLHADSTFVVAVQVLRVLAICIVLPPFFNLISRRQTHLESQSKASSG</sequence>
<feature type="transmembrane region" description="Helical" evidence="1">
    <location>
        <begin position="220"/>
        <end position="241"/>
    </location>
</feature>
<feature type="transmembrane region" description="Helical" evidence="1">
    <location>
        <begin position="190"/>
        <end position="213"/>
    </location>
</feature>
<keyword evidence="1" id="KW-0472">Membrane</keyword>
<dbReference type="RefSeq" id="WP_135348781.1">
    <property type="nucleotide sequence ID" value="NZ_SRJD01000011.1"/>
</dbReference>